<name>A0ABP3QM98_9PROT</name>
<comment type="caution">
    <text evidence="2">The sequence shown here is derived from an EMBL/GenBank/DDBJ whole genome shotgun (WGS) entry which is preliminary data.</text>
</comment>
<evidence type="ECO:0000259" key="1">
    <source>
        <dbReference type="Pfam" id="PF04230"/>
    </source>
</evidence>
<protein>
    <recommendedName>
        <fullName evidence="1">Polysaccharide pyruvyl transferase domain-containing protein</fullName>
    </recommendedName>
</protein>
<accession>A0ABP3QM98</accession>
<dbReference type="InterPro" id="IPR007345">
    <property type="entry name" value="Polysacch_pyruvyl_Trfase"/>
</dbReference>
<evidence type="ECO:0000313" key="2">
    <source>
        <dbReference type="EMBL" id="GAA0589623.1"/>
    </source>
</evidence>
<reference evidence="3" key="1">
    <citation type="journal article" date="2019" name="Int. J. Syst. Evol. Microbiol.">
        <title>The Global Catalogue of Microorganisms (GCM) 10K type strain sequencing project: providing services to taxonomists for standard genome sequencing and annotation.</title>
        <authorList>
            <consortium name="The Broad Institute Genomics Platform"/>
            <consortium name="The Broad Institute Genome Sequencing Center for Infectious Disease"/>
            <person name="Wu L."/>
            <person name="Ma J."/>
        </authorList>
    </citation>
    <scope>NUCLEOTIDE SEQUENCE [LARGE SCALE GENOMIC DNA]</scope>
    <source>
        <strain evidence="3">JCM 9933</strain>
    </source>
</reference>
<organism evidence="2 3">
    <name type="scientific">Craurococcus roseus</name>
    <dbReference type="NCBI Taxonomy" id="77585"/>
    <lineage>
        <taxon>Bacteria</taxon>
        <taxon>Pseudomonadati</taxon>
        <taxon>Pseudomonadota</taxon>
        <taxon>Alphaproteobacteria</taxon>
        <taxon>Acetobacterales</taxon>
        <taxon>Acetobacteraceae</taxon>
        <taxon>Craurococcus</taxon>
    </lineage>
</organism>
<feature type="domain" description="Polysaccharide pyruvyl transferase" evidence="1">
    <location>
        <begin position="43"/>
        <end position="324"/>
    </location>
</feature>
<proteinExistence type="predicted"/>
<sequence>MTDGQKTHLKISLPGKRACFWGAPAHAVTTGNLPAKLAATGANTGNLFIGHGLFHGLDCARKAFHPGFGAIPAERLHEHFDLVVIPASNFVGNGVDLTDHADYFARSKVPLFCFGLGSQVLPGQEVALKPGTERFLRLLSERGGSVGVRGAFTAEVLWNLGIRNVSITGCPSLLNLRPSTVAKLAASKPSLDKIAVNFSNNVRRHSIAATGMRASENALFQRVIHENAYYILQNETPEMALLDAMARNDAAAASAVLPRIAELFDVSGSREDVRRFLEGRIRVFFSVEDWVGCMGTMSASLGSRFHGNVAALLAGTPALFLVHDMRTLELCELLRVPHLVLDRAVPAEETVERLLAADYRPFARQFERLMMEWRLFLHRNGLGSELVTEGAETAEAPAKAELALTA</sequence>
<dbReference type="Pfam" id="PF04230">
    <property type="entry name" value="PS_pyruv_trans"/>
    <property type="match status" value="1"/>
</dbReference>
<gene>
    <name evidence="2" type="ORF">GCM10009416_30240</name>
</gene>
<evidence type="ECO:0000313" key="3">
    <source>
        <dbReference type="Proteomes" id="UP001501588"/>
    </source>
</evidence>
<dbReference type="Proteomes" id="UP001501588">
    <property type="component" value="Unassembled WGS sequence"/>
</dbReference>
<dbReference type="RefSeq" id="WP_343896189.1">
    <property type="nucleotide sequence ID" value="NZ_BAAAFZ010000046.1"/>
</dbReference>
<keyword evidence="3" id="KW-1185">Reference proteome</keyword>
<dbReference type="EMBL" id="BAAAFZ010000046">
    <property type="protein sequence ID" value="GAA0589623.1"/>
    <property type="molecule type" value="Genomic_DNA"/>
</dbReference>